<dbReference type="RefSeq" id="WP_099081928.1">
    <property type="nucleotide sequence ID" value="NZ_AWQQ01000006.1"/>
</dbReference>
<feature type="transmembrane region" description="Helical" evidence="1">
    <location>
        <begin position="65"/>
        <end position="82"/>
    </location>
</feature>
<dbReference type="EMBL" id="AWQQ01000006">
    <property type="protein sequence ID" value="PHJ39894.1"/>
    <property type="molecule type" value="Genomic_DNA"/>
</dbReference>
<reference evidence="2 3" key="1">
    <citation type="submission" date="2013-09" db="EMBL/GenBank/DDBJ databases">
        <title>Biodegradation of hydrocarbons in the deep terrestrial subsurface : characterization of a microbial consortium composed of two Desulfotomaculum species originating from a deep geological formation.</title>
        <authorList>
            <person name="Aullo T."/>
            <person name="Berlendis S."/>
            <person name="Lascourreges J.-F."/>
            <person name="Dessort D."/>
            <person name="Saint-Laurent S."/>
            <person name="Schraauwers B."/>
            <person name="Mas J."/>
            <person name="Magot M."/>
            <person name="Ranchou-Peyruse A."/>
        </authorList>
    </citation>
    <scope>NUCLEOTIDE SEQUENCE [LARGE SCALE GENOMIC DNA]</scope>
    <source>
        <strain evidence="2 3">Bs107</strain>
    </source>
</reference>
<keyword evidence="2" id="KW-0575">Peroxidase</keyword>
<feature type="transmembrane region" description="Helical" evidence="1">
    <location>
        <begin position="132"/>
        <end position="149"/>
    </location>
</feature>
<keyword evidence="2" id="KW-0560">Oxidoreductase</keyword>
<dbReference type="OrthoDB" id="9792681at2"/>
<dbReference type="InterPro" id="IPR003832">
    <property type="entry name" value="DUF212"/>
</dbReference>
<evidence type="ECO:0000313" key="2">
    <source>
        <dbReference type="EMBL" id="PHJ39894.1"/>
    </source>
</evidence>
<sequence>MNRGILTAVASIGIAQLLKVPIKKLETRQWDWSAVTQPGGMPSSHSAGVTSLATYVALERSVKTIDFAISAIFGLIVMYDAMGIRRHAGEIAIEVNELDVQVEKLAGKTPGVYHEKRKEKLKEVLGHQPAEVFWGSVLGVCLGAFSYVIKQRRG</sequence>
<dbReference type="GO" id="GO:0004601">
    <property type="term" value="F:peroxidase activity"/>
    <property type="evidence" value="ECO:0007669"/>
    <property type="project" value="UniProtKB-KW"/>
</dbReference>
<comment type="caution">
    <text evidence="2">The sequence shown here is derived from an EMBL/GenBank/DDBJ whole genome shotgun (WGS) entry which is preliminary data.</text>
</comment>
<accession>A0A2C6MJ79</accession>
<dbReference type="AlphaFoldDB" id="A0A2C6MJ79"/>
<keyword evidence="1" id="KW-0472">Membrane</keyword>
<dbReference type="PANTHER" id="PTHR31446:SF29">
    <property type="entry name" value="ACID PHOSPHATASE_VANADIUM-DEPENDENT HALOPEROXIDASE-RELATED PROTEIN"/>
    <property type="match status" value="1"/>
</dbReference>
<keyword evidence="1" id="KW-0812">Transmembrane</keyword>
<keyword evidence="3" id="KW-1185">Reference proteome</keyword>
<gene>
    <name evidence="2" type="ORF">P378_00860</name>
</gene>
<proteinExistence type="predicted"/>
<evidence type="ECO:0000313" key="3">
    <source>
        <dbReference type="Proteomes" id="UP000222564"/>
    </source>
</evidence>
<keyword evidence="1" id="KW-1133">Transmembrane helix</keyword>
<dbReference type="PANTHER" id="PTHR31446">
    <property type="entry name" value="ACID PHOSPHATASE/VANADIUM-DEPENDENT HALOPEROXIDASE-RELATED PROTEIN"/>
    <property type="match status" value="1"/>
</dbReference>
<protein>
    <submittedName>
        <fullName evidence="2">Acid phosphatase/vanadium-dependent haloperoxidase</fullName>
    </submittedName>
</protein>
<organism evidence="2 3">
    <name type="scientific">Desulforamulus profundi</name>
    <dbReference type="NCBI Taxonomy" id="1383067"/>
    <lineage>
        <taxon>Bacteria</taxon>
        <taxon>Bacillati</taxon>
        <taxon>Bacillota</taxon>
        <taxon>Clostridia</taxon>
        <taxon>Eubacteriales</taxon>
        <taxon>Peptococcaceae</taxon>
        <taxon>Desulforamulus</taxon>
    </lineage>
</organism>
<dbReference type="Proteomes" id="UP000222564">
    <property type="component" value="Unassembled WGS sequence"/>
</dbReference>
<name>A0A2C6MJ79_9FIRM</name>
<evidence type="ECO:0000256" key="1">
    <source>
        <dbReference type="SAM" id="Phobius"/>
    </source>
</evidence>
<dbReference type="Pfam" id="PF02681">
    <property type="entry name" value="DUF212"/>
    <property type="match status" value="1"/>
</dbReference>